<evidence type="ECO:0000259" key="2">
    <source>
        <dbReference type="PROSITE" id="PS50883"/>
    </source>
</evidence>
<proteinExistence type="predicted"/>
<feature type="domain" description="GGDEF" evidence="3">
    <location>
        <begin position="342"/>
        <end position="470"/>
    </location>
</feature>
<dbReference type="CDD" id="cd01948">
    <property type="entry name" value="EAL"/>
    <property type="match status" value="1"/>
</dbReference>
<dbReference type="PROSITE" id="PS50887">
    <property type="entry name" value="GGDEF"/>
    <property type="match status" value="1"/>
</dbReference>
<dbReference type="InterPro" id="IPR029787">
    <property type="entry name" value="Nucleotide_cyclase"/>
</dbReference>
<feature type="transmembrane region" description="Helical" evidence="1">
    <location>
        <begin position="77"/>
        <end position="99"/>
    </location>
</feature>
<dbReference type="InterPro" id="IPR043128">
    <property type="entry name" value="Rev_trsase/Diguanyl_cyclase"/>
</dbReference>
<dbReference type="Proteomes" id="UP001138997">
    <property type="component" value="Unassembled WGS sequence"/>
</dbReference>
<dbReference type="PANTHER" id="PTHR44757">
    <property type="entry name" value="DIGUANYLATE CYCLASE DGCP"/>
    <property type="match status" value="1"/>
</dbReference>
<protein>
    <submittedName>
        <fullName evidence="4">Bifunctional diguanylate cyclase/phosphodiesterase</fullName>
    </submittedName>
</protein>
<dbReference type="InterPro" id="IPR035919">
    <property type="entry name" value="EAL_sf"/>
</dbReference>
<dbReference type="CDD" id="cd01949">
    <property type="entry name" value="GGDEF"/>
    <property type="match status" value="1"/>
</dbReference>
<dbReference type="EMBL" id="JAJOMB010000019">
    <property type="protein sequence ID" value="MCD5314993.1"/>
    <property type="molecule type" value="Genomic_DNA"/>
</dbReference>
<evidence type="ECO:0000313" key="5">
    <source>
        <dbReference type="Proteomes" id="UP001138997"/>
    </source>
</evidence>
<dbReference type="Pfam" id="PF00990">
    <property type="entry name" value="GGDEF"/>
    <property type="match status" value="1"/>
</dbReference>
<feature type="transmembrane region" description="Helical" evidence="1">
    <location>
        <begin position="51"/>
        <end position="71"/>
    </location>
</feature>
<feature type="transmembrane region" description="Helical" evidence="1">
    <location>
        <begin position="163"/>
        <end position="180"/>
    </location>
</feature>
<feature type="transmembrane region" description="Helical" evidence="1">
    <location>
        <begin position="24"/>
        <end position="44"/>
    </location>
</feature>
<accession>A0A9X1NIX0</accession>
<dbReference type="AlphaFoldDB" id="A0A9X1NIX0"/>
<keyword evidence="1" id="KW-0812">Transmembrane</keyword>
<dbReference type="Gene3D" id="3.20.20.450">
    <property type="entry name" value="EAL domain"/>
    <property type="match status" value="1"/>
</dbReference>
<comment type="caution">
    <text evidence="4">The sequence shown here is derived from an EMBL/GenBank/DDBJ whole genome shotgun (WGS) entry which is preliminary data.</text>
</comment>
<sequence>MVLPLTVLSAVGVAAAFWPSVAFWLFLVGAWGGVVSAFVGLARFRPSERVAWYLVIAMLLLFSTGKLIGVAQPQLSVLADGLTFVAQSCVLGVVLRLVVIRRRQMQRSATPPDEGFSAVGEQGRSIFRYADLLLLIGICALVVAQTLATSLTLPAGVSMAERLVPVGNVVLVCFMVRFLLSRARLPRATVLGLLAGIMIVCSDVMTVVGAAQGSVLLERGAGAILAVAMWLFVWAPREPSMTEAFDVVSLLQSRSESARLVALMPLAGVPVVLYVLGQQGHGRLPALIYVSVGVVMALVALARGASAVRFNEWQAERDWYTGLLNRRGLVSAMRRIEPSPQQPWQLAMIDIDDFKHVNDTFGHEAGDDLLVQVADRLRQESQDGAIIGRFGGDEFVLVLPVGHACAAELTDRAFAAPFTVAGHEMPVRASAGVTVLESSDRDESQTFTEVDIAVYAAKAAGKNTVVTYDPKHREQILGRQNLITDLRRTLQGDRAAGTFEVHYQPLVELGTGLISGCEALIRWRHAERGMIRPDHFIGLAETSGLAGEIDRWVLLEALHQVARWEAEGIGSIYVSVNLGRTSMLDPALADATLEALRVTGVEPSQLHLEITEHDELPREAGALTLALLTEAGVRVSLDDFGIGYTSLDYLHRYPVRQLKLDRSITSNLQTAPSSPLLEGIVAMAKSLQVDVVAEGIETEPQRERLADLGIAYGQGYHLCRPQPAEAMTSLLREAGPARLIPGQRAEGTQTVIDLSS</sequence>
<evidence type="ECO:0000313" key="4">
    <source>
        <dbReference type="EMBL" id="MCD5314993.1"/>
    </source>
</evidence>
<feature type="transmembrane region" description="Helical" evidence="1">
    <location>
        <begin position="282"/>
        <end position="302"/>
    </location>
</feature>
<keyword evidence="5" id="KW-1185">Reference proteome</keyword>
<dbReference type="InterPro" id="IPR052155">
    <property type="entry name" value="Biofilm_reg_signaling"/>
</dbReference>
<feature type="transmembrane region" description="Helical" evidence="1">
    <location>
        <begin position="132"/>
        <end position="157"/>
    </location>
</feature>
<gene>
    <name evidence="4" type="ORF">LR394_29225</name>
</gene>
<keyword evidence="1" id="KW-1133">Transmembrane helix</keyword>
<dbReference type="PROSITE" id="PS50883">
    <property type="entry name" value="EAL"/>
    <property type="match status" value="1"/>
</dbReference>
<dbReference type="RefSeq" id="WP_231447799.1">
    <property type="nucleotide sequence ID" value="NZ_JAJOMB010000019.1"/>
</dbReference>
<evidence type="ECO:0000256" key="1">
    <source>
        <dbReference type="SAM" id="Phobius"/>
    </source>
</evidence>
<dbReference type="SUPFAM" id="SSF141868">
    <property type="entry name" value="EAL domain-like"/>
    <property type="match status" value="1"/>
</dbReference>
<dbReference type="SMART" id="SM00052">
    <property type="entry name" value="EAL"/>
    <property type="match status" value="1"/>
</dbReference>
<dbReference type="InterPro" id="IPR001633">
    <property type="entry name" value="EAL_dom"/>
</dbReference>
<dbReference type="NCBIfam" id="TIGR00254">
    <property type="entry name" value="GGDEF"/>
    <property type="match status" value="1"/>
</dbReference>
<dbReference type="Pfam" id="PF00563">
    <property type="entry name" value="EAL"/>
    <property type="match status" value="1"/>
</dbReference>
<feature type="transmembrane region" description="Helical" evidence="1">
    <location>
        <begin position="257"/>
        <end position="276"/>
    </location>
</feature>
<dbReference type="InterPro" id="IPR000160">
    <property type="entry name" value="GGDEF_dom"/>
</dbReference>
<name>A0A9X1NIX0_9ACTN</name>
<feature type="transmembrane region" description="Helical" evidence="1">
    <location>
        <begin position="192"/>
        <end position="211"/>
    </location>
</feature>
<evidence type="ECO:0000259" key="3">
    <source>
        <dbReference type="PROSITE" id="PS50887"/>
    </source>
</evidence>
<feature type="domain" description="EAL" evidence="2">
    <location>
        <begin position="479"/>
        <end position="735"/>
    </location>
</feature>
<dbReference type="PANTHER" id="PTHR44757:SF2">
    <property type="entry name" value="BIOFILM ARCHITECTURE MAINTENANCE PROTEIN MBAA"/>
    <property type="match status" value="1"/>
</dbReference>
<reference evidence="4" key="1">
    <citation type="submission" date="2021-11" db="EMBL/GenBank/DDBJ databases">
        <title>Streptomyces corallinus and Kineosporia corallina sp. nov., two new coral-derived marine actinobacteria.</title>
        <authorList>
            <person name="Buangrab K."/>
            <person name="Sutthacheep M."/>
            <person name="Yeemin T."/>
            <person name="Harunari E."/>
            <person name="Igarashi Y."/>
            <person name="Sripreechasak P."/>
            <person name="Kanchanasin P."/>
            <person name="Tanasupawat S."/>
            <person name="Phongsopitanun W."/>
        </authorList>
    </citation>
    <scope>NUCLEOTIDE SEQUENCE</scope>
    <source>
        <strain evidence="4">JCM 31032</strain>
    </source>
</reference>
<dbReference type="SMART" id="SM00267">
    <property type="entry name" value="GGDEF"/>
    <property type="match status" value="1"/>
</dbReference>
<dbReference type="SUPFAM" id="SSF55073">
    <property type="entry name" value="Nucleotide cyclase"/>
    <property type="match status" value="1"/>
</dbReference>
<dbReference type="Gene3D" id="3.30.70.270">
    <property type="match status" value="1"/>
</dbReference>
<keyword evidence="1" id="KW-0472">Membrane</keyword>
<organism evidence="4 5">
    <name type="scientific">Kineosporia babensis</name>
    <dbReference type="NCBI Taxonomy" id="499548"/>
    <lineage>
        <taxon>Bacteria</taxon>
        <taxon>Bacillati</taxon>
        <taxon>Actinomycetota</taxon>
        <taxon>Actinomycetes</taxon>
        <taxon>Kineosporiales</taxon>
        <taxon>Kineosporiaceae</taxon>
        <taxon>Kineosporia</taxon>
    </lineage>
</organism>